<evidence type="ECO:0000313" key="1">
    <source>
        <dbReference type="EMBL" id="GCL40178.1"/>
    </source>
</evidence>
<name>A0A480AA53_9CYAN</name>
<keyword evidence="2" id="KW-1185">Reference proteome</keyword>
<comment type="caution">
    <text evidence="1">The sequence shown here is derived from an EMBL/GenBank/DDBJ whole genome shotgun (WGS) entry which is preliminary data.</text>
</comment>
<accession>A0A480AA53</accession>
<protein>
    <submittedName>
        <fullName evidence="1">Uncharacterized protein</fullName>
    </submittedName>
</protein>
<dbReference type="EMBL" id="BJCE01000448">
    <property type="protein sequence ID" value="GCL40178.1"/>
    <property type="molecule type" value="Genomic_DNA"/>
</dbReference>
<dbReference type="AlphaFoldDB" id="A0A480AA53"/>
<organism evidence="1 2">
    <name type="scientific">Sphaerospermopsis reniformis</name>
    <dbReference type="NCBI Taxonomy" id="531300"/>
    <lineage>
        <taxon>Bacteria</taxon>
        <taxon>Bacillati</taxon>
        <taxon>Cyanobacteriota</taxon>
        <taxon>Cyanophyceae</taxon>
        <taxon>Nostocales</taxon>
        <taxon>Aphanizomenonaceae</taxon>
        <taxon>Sphaerospermopsis</taxon>
    </lineage>
</organism>
<reference evidence="2" key="1">
    <citation type="submission" date="2019-02" db="EMBL/GenBank/DDBJ databases">
        <title>Draft genome sequence of Sphaerospermopsis reniformis NIES-1949.</title>
        <authorList>
            <person name="Yamaguchi H."/>
            <person name="Suzuki S."/>
            <person name="Kawachi M."/>
        </authorList>
    </citation>
    <scope>NUCLEOTIDE SEQUENCE [LARGE SCALE GENOMIC DNA]</scope>
    <source>
        <strain evidence="2">NIES-1949</strain>
    </source>
</reference>
<gene>
    <name evidence="1" type="ORF">SR1949_53120</name>
</gene>
<sequence length="93" mass="9846">MRVCTDAWAVNTFSDSLEPKFSVEIGLKVTKSTLSGIPKALLTWVNASFRLTPVSTMLETSVVIGVTTAEPATARRLPVKGSPVMASLPPVAT</sequence>
<proteinExistence type="predicted"/>
<dbReference type="Proteomes" id="UP000300142">
    <property type="component" value="Unassembled WGS sequence"/>
</dbReference>
<evidence type="ECO:0000313" key="2">
    <source>
        <dbReference type="Proteomes" id="UP000300142"/>
    </source>
</evidence>